<accession>A0A383W4M4</accession>
<evidence type="ECO:0000313" key="1">
    <source>
        <dbReference type="EMBL" id="SZX71964.1"/>
    </source>
</evidence>
<dbReference type="EMBL" id="FNXT01001090">
    <property type="protein sequence ID" value="SZX71964.1"/>
    <property type="molecule type" value="Genomic_DNA"/>
</dbReference>
<dbReference type="AlphaFoldDB" id="A0A383W4M4"/>
<name>A0A383W4M4_TETOB</name>
<organism evidence="1 2">
    <name type="scientific">Tetradesmus obliquus</name>
    <name type="common">Green alga</name>
    <name type="synonym">Acutodesmus obliquus</name>
    <dbReference type="NCBI Taxonomy" id="3088"/>
    <lineage>
        <taxon>Eukaryota</taxon>
        <taxon>Viridiplantae</taxon>
        <taxon>Chlorophyta</taxon>
        <taxon>core chlorophytes</taxon>
        <taxon>Chlorophyceae</taxon>
        <taxon>CS clade</taxon>
        <taxon>Sphaeropleales</taxon>
        <taxon>Scenedesmaceae</taxon>
        <taxon>Tetradesmus</taxon>
    </lineage>
</organism>
<reference evidence="1 2" key="1">
    <citation type="submission" date="2016-10" db="EMBL/GenBank/DDBJ databases">
        <authorList>
            <person name="Cai Z."/>
        </authorList>
    </citation>
    <scope>NUCLEOTIDE SEQUENCE [LARGE SCALE GENOMIC DNA]</scope>
</reference>
<dbReference type="Proteomes" id="UP000256970">
    <property type="component" value="Unassembled WGS sequence"/>
</dbReference>
<keyword evidence="2" id="KW-1185">Reference proteome</keyword>
<evidence type="ECO:0008006" key="3">
    <source>
        <dbReference type="Google" id="ProtNLM"/>
    </source>
</evidence>
<sequence length="280" mass="30241">MQNCFTTSSRVAGCAAPACISRSISHRFSRQAGRNTRSARVQATAAVQTNAELLAAAQKLAQLSQEKAEQAAIDQQTDLVSELSQAAGTNVVLQEINDGTFKGYTLSGQTAQRFSSVITLGVLSFNLYQPKDLKIKTLGTDSGGVFKGRRDDTATAYVITTPFEVVEQQGEGEGAEVTHTGIKGRSLAIGEYALAADNPQRLTIKFKKMRLEPASVEPAELQRWLDTFAAANPSMDPATGVMEVDLPAKSPEGWMDYLMMTPEFQLVQGNFGSKTLLQRV</sequence>
<gene>
    <name evidence="1" type="ORF">BQ4739_LOCUS12066</name>
</gene>
<proteinExistence type="predicted"/>
<protein>
    <recommendedName>
        <fullName evidence="3">Plastid lipid-associated protein/fibrillin conserved domain-containing protein</fullName>
    </recommendedName>
</protein>
<evidence type="ECO:0000313" key="2">
    <source>
        <dbReference type="Proteomes" id="UP000256970"/>
    </source>
</evidence>